<protein>
    <submittedName>
        <fullName evidence="2">Uncharacterized protein</fullName>
    </submittedName>
</protein>
<dbReference type="GO" id="GO:0017057">
    <property type="term" value="F:6-phosphogluconolactonase activity"/>
    <property type="evidence" value="ECO:0007669"/>
    <property type="project" value="TreeGrafter"/>
</dbReference>
<name>A0A0C2WWY3_SERVB</name>
<accession>A0A0C2WWY3</accession>
<dbReference type="HOGENOM" id="CLU_038716_1_0_1"/>
<dbReference type="Proteomes" id="UP000054097">
    <property type="component" value="Unassembled WGS sequence"/>
</dbReference>
<dbReference type="Gene3D" id="2.130.10.10">
    <property type="entry name" value="YVTN repeat-like/Quinoprotein amine dehydrogenase"/>
    <property type="match status" value="1"/>
</dbReference>
<dbReference type="InterPro" id="IPR011048">
    <property type="entry name" value="Haem_d1_sf"/>
</dbReference>
<dbReference type="STRING" id="933852.A0A0C2WWY3"/>
<reference evidence="3" key="2">
    <citation type="submission" date="2015-01" db="EMBL/GenBank/DDBJ databases">
        <title>Evolutionary Origins and Diversification of the Mycorrhizal Mutualists.</title>
        <authorList>
            <consortium name="DOE Joint Genome Institute"/>
            <consortium name="Mycorrhizal Genomics Consortium"/>
            <person name="Kohler A."/>
            <person name="Kuo A."/>
            <person name="Nagy L.G."/>
            <person name="Floudas D."/>
            <person name="Copeland A."/>
            <person name="Barry K.W."/>
            <person name="Cichocki N."/>
            <person name="Veneault-Fourrey C."/>
            <person name="LaButti K."/>
            <person name="Lindquist E.A."/>
            <person name="Lipzen A."/>
            <person name="Lundell T."/>
            <person name="Morin E."/>
            <person name="Murat C."/>
            <person name="Riley R."/>
            <person name="Ohm R."/>
            <person name="Sun H."/>
            <person name="Tunlid A."/>
            <person name="Henrissat B."/>
            <person name="Grigoriev I.V."/>
            <person name="Hibbett D.S."/>
            <person name="Martin F."/>
        </authorList>
    </citation>
    <scope>NUCLEOTIDE SEQUENCE [LARGE SCALE GENOMIC DNA]</scope>
    <source>
        <strain evidence="3">MAFF 305830</strain>
    </source>
</reference>
<comment type="similarity">
    <text evidence="1">Belongs to the cycloisomerase 2 family.</text>
</comment>
<dbReference type="PANTHER" id="PTHR30344">
    <property type="entry name" value="6-PHOSPHOGLUCONOLACTONASE-RELATED"/>
    <property type="match status" value="1"/>
</dbReference>
<dbReference type="OrthoDB" id="9972196at2759"/>
<evidence type="ECO:0000313" key="3">
    <source>
        <dbReference type="Proteomes" id="UP000054097"/>
    </source>
</evidence>
<dbReference type="EMBL" id="KN824284">
    <property type="protein sequence ID" value="KIM30593.1"/>
    <property type="molecule type" value="Genomic_DNA"/>
</dbReference>
<organism evidence="2 3">
    <name type="scientific">Serendipita vermifera MAFF 305830</name>
    <dbReference type="NCBI Taxonomy" id="933852"/>
    <lineage>
        <taxon>Eukaryota</taxon>
        <taxon>Fungi</taxon>
        <taxon>Dikarya</taxon>
        <taxon>Basidiomycota</taxon>
        <taxon>Agaricomycotina</taxon>
        <taxon>Agaricomycetes</taxon>
        <taxon>Sebacinales</taxon>
        <taxon>Serendipitaceae</taxon>
        <taxon>Serendipita</taxon>
    </lineage>
</organism>
<dbReference type="PANTHER" id="PTHR30344:SF7">
    <property type="entry name" value="DUF2415 DOMAIN-CONTAINING PROTEIN"/>
    <property type="match status" value="1"/>
</dbReference>
<dbReference type="SUPFAM" id="SSF51004">
    <property type="entry name" value="C-terminal (heme d1) domain of cytochrome cd1-nitrite reductase"/>
    <property type="match status" value="1"/>
</dbReference>
<dbReference type="InterPro" id="IPR015943">
    <property type="entry name" value="WD40/YVTN_repeat-like_dom_sf"/>
</dbReference>
<dbReference type="Pfam" id="PF10282">
    <property type="entry name" value="Lactonase"/>
    <property type="match status" value="1"/>
</dbReference>
<evidence type="ECO:0000256" key="1">
    <source>
        <dbReference type="ARBA" id="ARBA00005564"/>
    </source>
</evidence>
<gene>
    <name evidence="2" type="ORF">M408DRAFT_66157</name>
</gene>
<reference evidence="2 3" key="1">
    <citation type="submission" date="2014-04" db="EMBL/GenBank/DDBJ databases">
        <authorList>
            <consortium name="DOE Joint Genome Institute"/>
            <person name="Kuo A."/>
            <person name="Zuccaro A."/>
            <person name="Kohler A."/>
            <person name="Nagy L.G."/>
            <person name="Floudas D."/>
            <person name="Copeland A."/>
            <person name="Barry K.W."/>
            <person name="Cichocki N."/>
            <person name="Veneault-Fourrey C."/>
            <person name="LaButti K."/>
            <person name="Lindquist E.A."/>
            <person name="Lipzen A."/>
            <person name="Lundell T."/>
            <person name="Morin E."/>
            <person name="Murat C."/>
            <person name="Sun H."/>
            <person name="Tunlid A."/>
            <person name="Henrissat B."/>
            <person name="Grigoriev I.V."/>
            <person name="Hibbett D.S."/>
            <person name="Martin F."/>
            <person name="Nordberg H.P."/>
            <person name="Cantor M.N."/>
            <person name="Hua S.X."/>
        </authorList>
    </citation>
    <scope>NUCLEOTIDE SEQUENCE [LARGE SCALE GENOMIC DNA]</scope>
    <source>
        <strain evidence="2 3">MAFF 305830</strain>
    </source>
</reference>
<keyword evidence="3" id="KW-1185">Reference proteome</keyword>
<dbReference type="InterPro" id="IPR050282">
    <property type="entry name" value="Cycloisomerase_2"/>
</dbReference>
<dbReference type="InterPro" id="IPR019405">
    <property type="entry name" value="Lactonase_7-beta_prop"/>
</dbReference>
<proteinExistence type="inferred from homology"/>
<sequence length="358" mass="37827">MTYKLLAGGYTDGGLYSLSFDAANKKLKLGESRIPAGSNPSWIATHPSDNTVVFATNEVDDGRVLAIKLAGMDASDGVTGEPVKNVSSGGACPAHLLVTKDAIVPGNYMGGSILNVPYSVSPLSLADTSKERKEGDFVQFNGTGPNADRQEASHPHEVYAYENELLIPDLGADKTWRLTKGAAGWEIKDSIDYPAGSGPRHVLIHGGYLYTVLELSNQLAVHKYTTLPSAPTSVATLSTFASGSPADPTMLAAEILLTPSKKHIYVSNRNDPSAEGDTIAVFSVATDSDECKLVREIRTGVKHARGMNFSKDGKYLAVAGSTTGSVKIFEILEGSVDGEVALVASVEGIEKPTAVIWL</sequence>
<dbReference type="AlphaFoldDB" id="A0A0C2WWY3"/>
<evidence type="ECO:0000313" key="2">
    <source>
        <dbReference type="EMBL" id="KIM30593.1"/>
    </source>
</evidence>